<evidence type="ECO:0000313" key="2">
    <source>
        <dbReference type="Proteomes" id="UP000481033"/>
    </source>
</evidence>
<dbReference type="RefSeq" id="WP_163695363.1">
    <property type="nucleotide sequence ID" value="NZ_QXHD01000001.1"/>
</dbReference>
<accession>A0A6M0RE01</accession>
<keyword evidence="2" id="KW-1185">Reference proteome</keyword>
<organism evidence="1 2">
    <name type="scientific">Adonisia turfae CCMR0081</name>
    <dbReference type="NCBI Taxonomy" id="2292702"/>
    <lineage>
        <taxon>Bacteria</taxon>
        <taxon>Bacillati</taxon>
        <taxon>Cyanobacteriota</taxon>
        <taxon>Adonisia</taxon>
        <taxon>Adonisia turfae</taxon>
    </lineage>
</organism>
<dbReference type="AlphaFoldDB" id="A0A6M0RE01"/>
<dbReference type="EMBL" id="QXHD01000001">
    <property type="protein sequence ID" value="NEZ54133.1"/>
    <property type="molecule type" value="Genomic_DNA"/>
</dbReference>
<proteinExistence type="predicted"/>
<evidence type="ECO:0000313" key="1">
    <source>
        <dbReference type="EMBL" id="NEZ54133.1"/>
    </source>
</evidence>
<protein>
    <submittedName>
        <fullName evidence="1">Uncharacterized protein</fullName>
    </submittedName>
</protein>
<reference evidence="1 2" key="1">
    <citation type="journal article" date="2020" name="Microb. Ecol.">
        <title>Ecogenomics of the Marine Benthic Filamentous Cyanobacterium Adonisia.</title>
        <authorList>
            <person name="Walter J.M."/>
            <person name="Coutinho F.H."/>
            <person name="Leomil L."/>
            <person name="Hargreaves P.I."/>
            <person name="Campeao M.E."/>
            <person name="Vieira V.V."/>
            <person name="Silva B.S."/>
            <person name="Fistarol G.O."/>
            <person name="Salomon P.S."/>
            <person name="Sawabe T."/>
            <person name="Mino S."/>
            <person name="Hosokawa M."/>
            <person name="Miyashita H."/>
            <person name="Maruyama F."/>
            <person name="van Verk M.C."/>
            <person name="Dutilh B.E."/>
            <person name="Thompson C.C."/>
            <person name="Thompson F.L."/>
        </authorList>
    </citation>
    <scope>NUCLEOTIDE SEQUENCE [LARGE SCALE GENOMIC DNA]</scope>
    <source>
        <strain evidence="1 2">CCMR0081</strain>
    </source>
</reference>
<comment type="caution">
    <text evidence="1">The sequence shown here is derived from an EMBL/GenBank/DDBJ whole genome shotgun (WGS) entry which is preliminary data.</text>
</comment>
<sequence length="115" mass="11888">MVATPIKPALKPVAEVDTDTLIATFLEQLGAPWTDAQEQALSAFKAGSADGVRVAAATNLDDPFCKALGYMASIAKKPPTLAVLLAESARAIADTNRARTIAQLEGAISSAFSAE</sequence>
<name>A0A6M0RE01_9CYAN</name>
<dbReference type="Proteomes" id="UP000481033">
    <property type="component" value="Unassembled WGS sequence"/>
</dbReference>
<gene>
    <name evidence="1" type="ORF">DXZ20_00110</name>
</gene>